<dbReference type="PANTHER" id="PTHR36175:SF1">
    <property type="entry name" value="CYANOPHYCINASE"/>
    <property type="match status" value="1"/>
</dbReference>
<name>A0A367ZMP7_9BACT</name>
<reference evidence="2 3" key="1">
    <citation type="submission" date="2018-05" db="EMBL/GenBank/DDBJ databases">
        <title>A metagenomic window into the 2 km-deep terrestrial subsurface aquifer revealed taxonomically and functionally diverse microbial community comprising novel uncultured bacterial lineages.</title>
        <authorList>
            <person name="Kadnikov V.V."/>
            <person name="Mardanov A.V."/>
            <person name="Beletsky A.V."/>
            <person name="Banks D."/>
            <person name="Pimenov N.V."/>
            <person name="Frank Y.A."/>
            <person name="Karnachuk O.V."/>
            <person name="Ravin N.V."/>
        </authorList>
    </citation>
    <scope>NUCLEOTIDE SEQUENCE [LARGE SCALE GENOMIC DNA]</scope>
    <source>
        <strain evidence="2">BY5</strain>
    </source>
</reference>
<feature type="compositionally biased region" description="Low complexity" evidence="1">
    <location>
        <begin position="238"/>
        <end position="254"/>
    </location>
</feature>
<dbReference type="Proteomes" id="UP000252355">
    <property type="component" value="Unassembled WGS sequence"/>
</dbReference>
<evidence type="ECO:0000256" key="1">
    <source>
        <dbReference type="SAM" id="MobiDB-lite"/>
    </source>
</evidence>
<dbReference type="PANTHER" id="PTHR36175">
    <property type="entry name" value="CYANOPHYCINASE"/>
    <property type="match status" value="1"/>
</dbReference>
<accession>A0A367ZMP7</accession>
<organism evidence="2 3">
    <name type="scientific">Candidatus Ozemobacter sibiricus</name>
    <dbReference type="NCBI Taxonomy" id="2268124"/>
    <lineage>
        <taxon>Bacteria</taxon>
        <taxon>Candidatus Ozemobacteria</taxon>
        <taxon>Candidatus Ozemobacterales</taxon>
        <taxon>Candidatus Ozemobacteraceae</taxon>
        <taxon>Candidatus Ozemobacter</taxon>
    </lineage>
</organism>
<proteinExistence type="predicted"/>
<dbReference type="InterPro" id="IPR029062">
    <property type="entry name" value="Class_I_gatase-like"/>
</dbReference>
<evidence type="ECO:0000313" key="2">
    <source>
        <dbReference type="EMBL" id="RCK79405.1"/>
    </source>
</evidence>
<comment type="caution">
    <text evidence="2">The sequence shown here is derived from an EMBL/GenBank/DDBJ whole genome shotgun (WGS) entry which is preliminary data.</text>
</comment>
<dbReference type="Gene3D" id="3.40.50.880">
    <property type="match status" value="1"/>
</dbReference>
<sequence length="528" mass="55916">MSGVVLVMACLGWVAGGRVEAAAAPVALVGSARPDFRPGSWSEGVGRWILRQARQGRVLVLTPEPLVDELARYFLHLGAASAEVVEIPTRYQADAPDLYRTIAGADALVFPDVAPWKTVTTWRGTRTESAIRDHWRAGKVLAGFGAGAMLLGSPLADRRLGVLTASEALRCPRPPRLTFTDDFLQVLPGVLIEPAFLREGRLPPLLLGLAARQAGATRWPGEGGWGSPGLAREPSGMPGPATGATADGATSDGATAERARAAARPGDRGLAWRGPLLGLGLDERTALVMEAGGPATVLGEGTVWFLVPSASSVVRLDPRRPPVFTDVRAALLTEGFVVDLTGPQVVSTPSSAVPAFPDPPPASPWTLWTIDGSREEAAAAGEMQILQHTHEPLALQLGLLHRVAGRRTVPWAVLMPNMAAAPELIENRIGGVFWALSQQPGQVGVLLDRGAKAEVEAAGWLTPLPMTEQASVLIIDSREAQTRAASRWKSWPDAAGPRQSVALFPLRLHLIDSKVRFSLPTGVVEAGR</sequence>
<dbReference type="AlphaFoldDB" id="A0A367ZMP7"/>
<dbReference type="SUPFAM" id="SSF52317">
    <property type="entry name" value="Class I glutamine amidotransferase-like"/>
    <property type="match status" value="1"/>
</dbReference>
<gene>
    <name evidence="2" type="ORF">OZSIB_0045</name>
</gene>
<protein>
    <submittedName>
        <fullName evidence="2">Cyanophycinase</fullName>
    </submittedName>
</protein>
<feature type="region of interest" description="Disordered" evidence="1">
    <location>
        <begin position="218"/>
        <end position="266"/>
    </location>
</feature>
<dbReference type="EMBL" id="QOQW01000013">
    <property type="protein sequence ID" value="RCK79405.1"/>
    <property type="molecule type" value="Genomic_DNA"/>
</dbReference>
<evidence type="ECO:0000313" key="3">
    <source>
        <dbReference type="Proteomes" id="UP000252355"/>
    </source>
</evidence>